<dbReference type="InterPro" id="IPR015679">
    <property type="entry name" value="PLipase_D_fam"/>
</dbReference>
<dbReference type="PANTHER" id="PTHR18896">
    <property type="entry name" value="PHOSPHOLIPASE D"/>
    <property type="match status" value="1"/>
</dbReference>
<dbReference type="GO" id="GO:0004630">
    <property type="term" value="F:phospholipase D activity"/>
    <property type="evidence" value="ECO:0007669"/>
    <property type="project" value="UniProtKB-EC"/>
</dbReference>
<evidence type="ECO:0000256" key="1">
    <source>
        <dbReference type="ARBA" id="ARBA00012027"/>
    </source>
</evidence>
<evidence type="ECO:0000256" key="4">
    <source>
        <dbReference type="ARBA" id="ARBA00022963"/>
    </source>
</evidence>
<evidence type="ECO:0000256" key="3">
    <source>
        <dbReference type="ARBA" id="ARBA00022801"/>
    </source>
</evidence>
<dbReference type="InterPro" id="IPR025202">
    <property type="entry name" value="PLD-like_dom"/>
</dbReference>
<dbReference type="EC" id="3.1.4.4" evidence="1"/>
<dbReference type="AlphaFoldDB" id="A0AAD6SRS5"/>
<dbReference type="PANTHER" id="PTHR18896:SF186">
    <property type="entry name" value="PHOSPHOLIPASE D"/>
    <property type="match status" value="1"/>
</dbReference>
<keyword evidence="4" id="KW-0442">Lipid degradation</keyword>
<proteinExistence type="predicted"/>
<evidence type="ECO:0000256" key="2">
    <source>
        <dbReference type="ARBA" id="ARBA00022737"/>
    </source>
</evidence>
<evidence type="ECO:0000256" key="5">
    <source>
        <dbReference type="ARBA" id="ARBA00023098"/>
    </source>
</evidence>
<evidence type="ECO:0000313" key="8">
    <source>
        <dbReference type="Proteomes" id="UP001218188"/>
    </source>
</evidence>
<keyword evidence="3" id="KW-0378">Hydrolase</keyword>
<keyword evidence="8" id="KW-1185">Reference proteome</keyword>
<dbReference type="Proteomes" id="UP001218188">
    <property type="component" value="Unassembled WGS sequence"/>
</dbReference>
<evidence type="ECO:0000313" key="7">
    <source>
        <dbReference type="EMBL" id="KAJ7031976.1"/>
    </source>
</evidence>
<organism evidence="7 8">
    <name type="scientific">Mycena alexandri</name>
    <dbReference type="NCBI Taxonomy" id="1745969"/>
    <lineage>
        <taxon>Eukaryota</taxon>
        <taxon>Fungi</taxon>
        <taxon>Dikarya</taxon>
        <taxon>Basidiomycota</taxon>
        <taxon>Agaricomycotina</taxon>
        <taxon>Agaricomycetes</taxon>
        <taxon>Agaricomycetidae</taxon>
        <taxon>Agaricales</taxon>
        <taxon>Marasmiineae</taxon>
        <taxon>Mycenaceae</taxon>
        <taxon>Mycena</taxon>
    </lineage>
</organism>
<dbReference type="EMBL" id="JARJCM010000077">
    <property type="protein sequence ID" value="KAJ7031976.1"/>
    <property type="molecule type" value="Genomic_DNA"/>
</dbReference>
<accession>A0AAD6SRS5</accession>
<name>A0AAD6SRS5_9AGAR</name>
<evidence type="ECO:0000259" key="6">
    <source>
        <dbReference type="PROSITE" id="PS50035"/>
    </source>
</evidence>
<keyword evidence="5" id="KW-0443">Lipid metabolism</keyword>
<sequence length="150" mass="16841">MLSDWTSLAEEKWLGTRTEQEELDVCVFLLIDEGKLTPATDTSPSLLYIHTKLMIVDDKRVIMGSANLNDRSQKGDGDSEIALVVEDDDMLDSTMDGKPDQVARFAASLRRKLFREHLGLIQPQLVTRDETTDSFMRCAPTPQRGRDALA</sequence>
<dbReference type="SUPFAM" id="SSF56024">
    <property type="entry name" value="Phospholipase D/nuclease"/>
    <property type="match status" value="1"/>
</dbReference>
<dbReference type="SMART" id="SM00155">
    <property type="entry name" value="PLDc"/>
    <property type="match status" value="1"/>
</dbReference>
<gene>
    <name evidence="7" type="ORF">C8F04DRAFT_1262362</name>
</gene>
<comment type="caution">
    <text evidence="7">The sequence shown here is derived from an EMBL/GenBank/DDBJ whole genome shotgun (WGS) entry which is preliminary data.</text>
</comment>
<dbReference type="InterPro" id="IPR001736">
    <property type="entry name" value="PLipase_D/transphosphatidylase"/>
</dbReference>
<dbReference type="PROSITE" id="PS50035">
    <property type="entry name" value="PLD"/>
    <property type="match status" value="1"/>
</dbReference>
<dbReference type="Pfam" id="PF13091">
    <property type="entry name" value="PLDc_2"/>
    <property type="match status" value="1"/>
</dbReference>
<feature type="domain" description="PLD phosphodiesterase" evidence="6">
    <location>
        <begin position="45"/>
        <end position="72"/>
    </location>
</feature>
<protein>
    <recommendedName>
        <fullName evidence="1">phospholipase D</fullName>
        <ecNumber evidence="1">3.1.4.4</ecNumber>
    </recommendedName>
</protein>
<keyword evidence="2" id="KW-0677">Repeat</keyword>
<reference evidence="7" key="1">
    <citation type="submission" date="2023-03" db="EMBL/GenBank/DDBJ databases">
        <title>Massive genome expansion in bonnet fungi (Mycena s.s.) driven by repeated elements and novel gene families across ecological guilds.</title>
        <authorList>
            <consortium name="Lawrence Berkeley National Laboratory"/>
            <person name="Harder C.B."/>
            <person name="Miyauchi S."/>
            <person name="Viragh M."/>
            <person name="Kuo A."/>
            <person name="Thoen E."/>
            <person name="Andreopoulos B."/>
            <person name="Lu D."/>
            <person name="Skrede I."/>
            <person name="Drula E."/>
            <person name="Henrissat B."/>
            <person name="Morin E."/>
            <person name="Kohler A."/>
            <person name="Barry K."/>
            <person name="LaButti K."/>
            <person name="Morin E."/>
            <person name="Salamov A."/>
            <person name="Lipzen A."/>
            <person name="Mereny Z."/>
            <person name="Hegedus B."/>
            <person name="Baldrian P."/>
            <person name="Stursova M."/>
            <person name="Weitz H."/>
            <person name="Taylor A."/>
            <person name="Grigoriev I.V."/>
            <person name="Nagy L.G."/>
            <person name="Martin F."/>
            <person name="Kauserud H."/>
        </authorList>
    </citation>
    <scope>NUCLEOTIDE SEQUENCE</scope>
    <source>
        <strain evidence="7">CBHHK200</strain>
    </source>
</reference>
<dbReference type="GO" id="GO:0009395">
    <property type="term" value="P:phospholipid catabolic process"/>
    <property type="evidence" value="ECO:0007669"/>
    <property type="project" value="TreeGrafter"/>
</dbReference>
<dbReference type="Gene3D" id="3.30.870.10">
    <property type="entry name" value="Endonuclease Chain A"/>
    <property type="match status" value="1"/>
</dbReference>